<evidence type="ECO:0000313" key="5">
    <source>
        <dbReference type="EMBL" id="ORJ18745.1"/>
    </source>
</evidence>
<dbReference type="Proteomes" id="UP000192722">
    <property type="component" value="Unassembled WGS sequence"/>
</dbReference>
<evidence type="ECO:0000256" key="3">
    <source>
        <dbReference type="ARBA" id="ARBA00022679"/>
    </source>
</evidence>
<dbReference type="Pfam" id="PF00535">
    <property type="entry name" value="Glycos_transf_2"/>
    <property type="match status" value="1"/>
</dbReference>
<dbReference type="PANTHER" id="PTHR43685:SF5">
    <property type="entry name" value="GLYCOSYLTRANSFERASE EPSE-RELATED"/>
    <property type="match status" value="1"/>
</dbReference>
<dbReference type="SUPFAM" id="SSF53448">
    <property type="entry name" value="Nucleotide-diphospho-sugar transferases"/>
    <property type="match status" value="1"/>
</dbReference>
<evidence type="ECO:0000256" key="1">
    <source>
        <dbReference type="ARBA" id="ARBA00006739"/>
    </source>
</evidence>
<keyword evidence="3" id="KW-0808">Transferase</keyword>
<sequence>MFSVLMSLYNKEEPQNLIECLESIKSQTLQANEVVIVFDGFINDKLKTVVESFNDELNIKVVALEKNVGLGRALQKGLEYCSHEIVARMDTDDICLPERFEKQISLITENENIDMLGASIIEFDEYNNQRLKILPENNDDIRKFSIWKNPFNHMTIVFRKSKVLAVGGYRHHLYMEDYNLWLRMISAGYHFENMPESLVNARIGKQMVSKRRGLNYVKSEIELMRLKRELNLTGRYGGLLIFMVRSATRIVPSGILSFLYNKDRVKV</sequence>
<evidence type="ECO:0000313" key="6">
    <source>
        <dbReference type="Proteomes" id="UP000192722"/>
    </source>
</evidence>
<keyword evidence="6" id="KW-1185">Reference proteome</keyword>
<gene>
    <name evidence="5" type="ORF">BS639_23625</name>
</gene>
<accession>A0ABX3TU87</accession>
<comment type="similarity">
    <text evidence="1">Belongs to the glycosyltransferase 2 family.</text>
</comment>
<evidence type="ECO:0000259" key="4">
    <source>
        <dbReference type="Pfam" id="PF00535"/>
    </source>
</evidence>
<organism evidence="5 6">
    <name type="scientific">Rouxiella silvae</name>
    <dbReference type="NCBI Taxonomy" id="1646373"/>
    <lineage>
        <taxon>Bacteria</taxon>
        <taxon>Pseudomonadati</taxon>
        <taxon>Pseudomonadota</taxon>
        <taxon>Gammaproteobacteria</taxon>
        <taxon>Enterobacterales</taxon>
        <taxon>Yersiniaceae</taxon>
        <taxon>Rouxiella</taxon>
    </lineage>
</organism>
<protein>
    <submittedName>
        <fullName evidence="5">Amylovoran biosynthesis protein AmsE</fullName>
    </submittedName>
</protein>
<keyword evidence="2" id="KW-0328">Glycosyltransferase</keyword>
<reference evidence="5 6" key="1">
    <citation type="journal article" date="2017" name="Int. J. Syst. Evol. Microbiol.">
        <title>Rouxiella badensis sp. nov. and Rouxiella silvae sp. nov. isolated from peat bog soil in Germany and emendation of the genus description.</title>
        <authorList>
            <person name="Le Fleche-Mateos A."/>
            <person name="Kugler J.H."/>
            <person name="Hansen S.H."/>
            <person name="Syldatk C."/>
            <person name="Hausmann R."/>
            <person name="Lomprez F."/>
            <person name="Vandenbogaert M."/>
            <person name="Manuguerra J.C."/>
            <person name="Grimont P.A."/>
        </authorList>
    </citation>
    <scope>NUCLEOTIDE SEQUENCE [LARGE SCALE GENOMIC DNA]</scope>
    <source>
        <strain evidence="5 6">213</strain>
    </source>
</reference>
<dbReference type="PANTHER" id="PTHR43685">
    <property type="entry name" value="GLYCOSYLTRANSFERASE"/>
    <property type="match status" value="1"/>
</dbReference>
<evidence type="ECO:0000256" key="2">
    <source>
        <dbReference type="ARBA" id="ARBA00022676"/>
    </source>
</evidence>
<comment type="caution">
    <text evidence="5">The sequence shown here is derived from an EMBL/GenBank/DDBJ whole genome shotgun (WGS) entry which is preliminary data.</text>
</comment>
<dbReference type="InterPro" id="IPR001173">
    <property type="entry name" value="Glyco_trans_2-like"/>
</dbReference>
<dbReference type="EMBL" id="MRWD01000092">
    <property type="protein sequence ID" value="ORJ18745.1"/>
    <property type="molecule type" value="Genomic_DNA"/>
</dbReference>
<dbReference type="InterPro" id="IPR029044">
    <property type="entry name" value="Nucleotide-diphossugar_trans"/>
</dbReference>
<dbReference type="RefSeq" id="WP_084984513.1">
    <property type="nucleotide sequence ID" value="NZ_MRWD01000092.1"/>
</dbReference>
<dbReference type="Gene3D" id="3.90.550.10">
    <property type="entry name" value="Spore Coat Polysaccharide Biosynthesis Protein SpsA, Chain A"/>
    <property type="match status" value="1"/>
</dbReference>
<dbReference type="InterPro" id="IPR050834">
    <property type="entry name" value="Glycosyltransf_2"/>
</dbReference>
<proteinExistence type="inferred from homology"/>
<feature type="domain" description="Glycosyltransferase 2-like" evidence="4">
    <location>
        <begin position="3"/>
        <end position="157"/>
    </location>
</feature>
<name>A0ABX3TU87_9GAMM</name>